<dbReference type="GO" id="GO:0003677">
    <property type="term" value="F:DNA binding"/>
    <property type="evidence" value="ECO:0007669"/>
    <property type="project" value="UniProtKB-KW"/>
</dbReference>
<dbReference type="Gene3D" id="1.10.10.10">
    <property type="entry name" value="Winged helix-like DNA-binding domain superfamily/Winged helix DNA-binding domain"/>
    <property type="match status" value="1"/>
</dbReference>
<dbReference type="CDD" id="cd07377">
    <property type="entry name" value="WHTH_GntR"/>
    <property type="match status" value="1"/>
</dbReference>
<keyword evidence="3" id="KW-0804">Transcription</keyword>
<reference evidence="6" key="1">
    <citation type="submission" date="2018-09" db="EMBL/GenBank/DDBJ databases">
        <title>Draft Genome Sequence of Mediterraneibacter sp. KCTC 15684.</title>
        <authorList>
            <person name="Kim J.S."/>
            <person name="Han K.I."/>
            <person name="Suh M.K."/>
            <person name="Lee K.C."/>
            <person name="Eom M.K."/>
            <person name="Lee J.H."/>
            <person name="Park S.H."/>
            <person name="Kang S.W."/>
            <person name="Park J.E."/>
            <person name="Oh B.S."/>
            <person name="Yu S.Y."/>
            <person name="Choi S.H."/>
            <person name="Lee D.H."/>
            <person name="Yoon H."/>
            <person name="Kim B."/>
            <person name="Yang S.J."/>
            <person name="Lee J.S."/>
        </authorList>
    </citation>
    <scope>NUCLEOTIDE SEQUENCE [LARGE SCALE GENOMIC DNA]</scope>
    <source>
        <strain evidence="6">KCTC 15684</strain>
    </source>
</reference>
<dbReference type="SUPFAM" id="SSF46785">
    <property type="entry name" value="Winged helix' DNA-binding domain"/>
    <property type="match status" value="1"/>
</dbReference>
<gene>
    <name evidence="5" type="ORF">KGMB01110_06980</name>
</gene>
<dbReference type="InterPro" id="IPR028978">
    <property type="entry name" value="Chorismate_lyase_/UTRA_dom_sf"/>
</dbReference>
<dbReference type="InterPro" id="IPR036388">
    <property type="entry name" value="WH-like_DNA-bd_sf"/>
</dbReference>
<dbReference type="PANTHER" id="PTHR44846:SF1">
    <property type="entry name" value="MANNOSYL-D-GLYCERATE TRANSPORT_METABOLISM SYSTEM REPRESSOR MNGR-RELATED"/>
    <property type="match status" value="1"/>
</dbReference>
<comment type="caution">
    <text evidence="5">The sequence shown here is derived from an EMBL/GenBank/DDBJ whole genome shotgun (WGS) entry which is preliminary data.</text>
</comment>
<proteinExistence type="predicted"/>
<dbReference type="PANTHER" id="PTHR44846">
    <property type="entry name" value="MANNOSYL-D-GLYCERATE TRANSPORT/METABOLISM SYSTEM REPRESSOR MNGR-RELATED"/>
    <property type="match status" value="1"/>
</dbReference>
<evidence type="ECO:0000256" key="3">
    <source>
        <dbReference type="ARBA" id="ARBA00023163"/>
    </source>
</evidence>
<organism evidence="5 6">
    <name type="scientific">Mediterraneibacter butyricigenes</name>
    <dbReference type="NCBI Taxonomy" id="2316025"/>
    <lineage>
        <taxon>Bacteria</taxon>
        <taxon>Bacillati</taxon>
        <taxon>Bacillota</taxon>
        <taxon>Clostridia</taxon>
        <taxon>Lachnospirales</taxon>
        <taxon>Lachnospiraceae</taxon>
        <taxon>Mediterraneibacter</taxon>
    </lineage>
</organism>
<evidence type="ECO:0000313" key="6">
    <source>
        <dbReference type="Proteomes" id="UP000265643"/>
    </source>
</evidence>
<evidence type="ECO:0000259" key="4">
    <source>
        <dbReference type="PROSITE" id="PS50949"/>
    </source>
</evidence>
<dbReference type="Proteomes" id="UP000265643">
    <property type="component" value="Unassembled WGS sequence"/>
</dbReference>
<feature type="domain" description="HTH gntR-type" evidence="4">
    <location>
        <begin position="18"/>
        <end position="86"/>
    </location>
</feature>
<name>A0A391PI80_9FIRM</name>
<accession>A0A391PI80</accession>
<sequence>MDIEKLKESFEFSHTSTTPLYMQLASFFKICIQSEVLKIDEQLPTEESISKAYGISRTTVRQTMDLLIKEGYLLRVRGKGSFVIPRKLNRSINRLYSFTSDIKATGAVPSSKVLEACIVKDPPEYILGELHLPGSQKTLFKLVRLRCSDSVPILIEETYIPYYLCNGIETYSFERNSLYDVLTKQYGLNLYHATEYIEAVSLKDKEKKMLQCSCSAGFKIHRIASLESGFSFEYTTSITRGDRSRFHLDLYNTPNSEKNIKLNFF</sequence>
<dbReference type="AlphaFoldDB" id="A0A391PI80"/>
<dbReference type="Pfam" id="PF00392">
    <property type="entry name" value="GntR"/>
    <property type="match status" value="1"/>
</dbReference>
<dbReference type="SMART" id="SM00345">
    <property type="entry name" value="HTH_GNTR"/>
    <property type="match status" value="1"/>
</dbReference>
<dbReference type="GO" id="GO:0045892">
    <property type="term" value="P:negative regulation of DNA-templated transcription"/>
    <property type="evidence" value="ECO:0007669"/>
    <property type="project" value="TreeGrafter"/>
</dbReference>
<dbReference type="SUPFAM" id="SSF64288">
    <property type="entry name" value="Chorismate lyase-like"/>
    <property type="match status" value="1"/>
</dbReference>
<evidence type="ECO:0000256" key="2">
    <source>
        <dbReference type="ARBA" id="ARBA00023125"/>
    </source>
</evidence>
<dbReference type="InterPro" id="IPR036390">
    <property type="entry name" value="WH_DNA-bd_sf"/>
</dbReference>
<evidence type="ECO:0000256" key="1">
    <source>
        <dbReference type="ARBA" id="ARBA00023015"/>
    </source>
</evidence>
<dbReference type="Gene3D" id="3.40.1410.10">
    <property type="entry name" value="Chorismate lyase-like"/>
    <property type="match status" value="1"/>
</dbReference>
<dbReference type="InterPro" id="IPR011663">
    <property type="entry name" value="UTRA"/>
</dbReference>
<dbReference type="GO" id="GO:0003700">
    <property type="term" value="F:DNA-binding transcription factor activity"/>
    <property type="evidence" value="ECO:0007669"/>
    <property type="project" value="InterPro"/>
</dbReference>
<dbReference type="SMART" id="SM00866">
    <property type="entry name" value="UTRA"/>
    <property type="match status" value="1"/>
</dbReference>
<keyword evidence="6" id="KW-1185">Reference proteome</keyword>
<evidence type="ECO:0000313" key="5">
    <source>
        <dbReference type="EMBL" id="GCA66262.1"/>
    </source>
</evidence>
<dbReference type="PRINTS" id="PR00035">
    <property type="entry name" value="HTHGNTR"/>
</dbReference>
<keyword evidence="1" id="KW-0805">Transcription regulation</keyword>
<dbReference type="EMBL" id="BHGK01000001">
    <property type="protein sequence ID" value="GCA66262.1"/>
    <property type="molecule type" value="Genomic_DNA"/>
</dbReference>
<dbReference type="PROSITE" id="PS50949">
    <property type="entry name" value="HTH_GNTR"/>
    <property type="match status" value="1"/>
</dbReference>
<dbReference type="Pfam" id="PF07702">
    <property type="entry name" value="UTRA"/>
    <property type="match status" value="1"/>
</dbReference>
<dbReference type="InterPro" id="IPR050679">
    <property type="entry name" value="Bact_HTH_transcr_reg"/>
</dbReference>
<dbReference type="InterPro" id="IPR000524">
    <property type="entry name" value="Tscrpt_reg_HTH_GntR"/>
</dbReference>
<protein>
    <submittedName>
        <fullName evidence="5">GntR family transcriptional regulator</fullName>
    </submittedName>
</protein>
<dbReference type="RefSeq" id="WP_119297574.1">
    <property type="nucleotide sequence ID" value="NZ_BHGK01000001.1"/>
</dbReference>
<keyword evidence="2" id="KW-0238">DNA-binding</keyword>